<name>A0A7W7Y7G1_9BACT</name>
<gene>
    <name evidence="5" type="ORF">HNQ65_000582</name>
</gene>
<proteinExistence type="predicted"/>
<dbReference type="InterPro" id="IPR000014">
    <property type="entry name" value="PAS"/>
</dbReference>
<evidence type="ECO:0000256" key="3">
    <source>
        <dbReference type="ARBA" id="ARBA00023163"/>
    </source>
</evidence>
<feature type="domain" description="HTH araC/xylS-type" evidence="4">
    <location>
        <begin position="140"/>
        <end position="238"/>
    </location>
</feature>
<organism evidence="5 6">
    <name type="scientific">Prosthecobacter vanneervenii</name>
    <dbReference type="NCBI Taxonomy" id="48466"/>
    <lineage>
        <taxon>Bacteria</taxon>
        <taxon>Pseudomonadati</taxon>
        <taxon>Verrucomicrobiota</taxon>
        <taxon>Verrucomicrobiia</taxon>
        <taxon>Verrucomicrobiales</taxon>
        <taxon>Verrucomicrobiaceae</taxon>
        <taxon>Prosthecobacter</taxon>
    </lineage>
</organism>
<dbReference type="InterPro" id="IPR018060">
    <property type="entry name" value="HTH_AraC"/>
</dbReference>
<dbReference type="InterPro" id="IPR013656">
    <property type="entry name" value="PAS_4"/>
</dbReference>
<evidence type="ECO:0000313" key="5">
    <source>
        <dbReference type="EMBL" id="MBB5031028.1"/>
    </source>
</evidence>
<dbReference type="InterPro" id="IPR035965">
    <property type="entry name" value="PAS-like_dom_sf"/>
</dbReference>
<evidence type="ECO:0000256" key="1">
    <source>
        <dbReference type="ARBA" id="ARBA00023015"/>
    </source>
</evidence>
<evidence type="ECO:0000256" key="2">
    <source>
        <dbReference type="ARBA" id="ARBA00023125"/>
    </source>
</evidence>
<reference evidence="5 6" key="1">
    <citation type="submission" date="2020-08" db="EMBL/GenBank/DDBJ databases">
        <title>Genomic Encyclopedia of Type Strains, Phase IV (KMG-IV): sequencing the most valuable type-strain genomes for metagenomic binning, comparative biology and taxonomic classification.</title>
        <authorList>
            <person name="Goeker M."/>
        </authorList>
    </citation>
    <scope>NUCLEOTIDE SEQUENCE [LARGE SCALE GENOMIC DNA]</scope>
    <source>
        <strain evidence="5 6">DSM 12252</strain>
    </source>
</reference>
<dbReference type="Proteomes" id="UP000590740">
    <property type="component" value="Unassembled WGS sequence"/>
</dbReference>
<keyword evidence="3" id="KW-0804">Transcription</keyword>
<dbReference type="EMBL" id="JACHIG010000001">
    <property type="protein sequence ID" value="MBB5031028.1"/>
    <property type="molecule type" value="Genomic_DNA"/>
</dbReference>
<keyword evidence="2" id="KW-0238">DNA-binding</keyword>
<dbReference type="SUPFAM" id="SSF55785">
    <property type="entry name" value="PYP-like sensor domain (PAS domain)"/>
    <property type="match status" value="1"/>
</dbReference>
<accession>A0A7W7Y7G1</accession>
<dbReference type="RefSeq" id="WP_184337971.1">
    <property type="nucleotide sequence ID" value="NZ_JACHIG010000001.1"/>
</dbReference>
<evidence type="ECO:0000313" key="6">
    <source>
        <dbReference type="Proteomes" id="UP000590740"/>
    </source>
</evidence>
<dbReference type="Pfam" id="PF12833">
    <property type="entry name" value="HTH_18"/>
    <property type="match status" value="1"/>
</dbReference>
<dbReference type="InterPro" id="IPR050204">
    <property type="entry name" value="AraC_XylS_family_regulators"/>
</dbReference>
<dbReference type="NCBIfam" id="TIGR00229">
    <property type="entry name" value="sensory_box"/>
    <property type="match status" value="1"/>
</dbReference>
<dbReference type="PANTHER" id="PTHR46796">
    <property type="entry name" value="HTH-TYPE TRANSCRIPTIONAL ACTIVATOR RHAS-RELATED"/>
    <property type="match status" value="1"/>
</dbReference>
<sequence length="241" mass="26819">MMETGGIFSEHGTTEALFDALPDVVFFIKDAAGRYVRVNQTLAERCAGGEKGKLIGKRPEEVFPEALAASYARQDEAVLKTGKPVEHQLELHIYPGHKAGWCLTTKHALRDAKGRIIGVAGISRDLNAPSDKAGGFAELAAALKHMQQHFAESLRIEDIAKKAGLSVYQFEQRVQRLFQMSPLQLLHKLRLDEATRLLRETERTLADIAIETGWCDQSAFTRHFSRYAGMAPGKYRGLNKQ</sequence>
<dbReference type="AlphaFoldDB" id="A0A7W7Y7G1"/>
<protein>
    <submittedName>
        <fullName evidence="5">PAS domain S-box-containing protein</fullName>
    </submittedName>
</protein>
<dbReference type="Gene3D" id="1.10.10.60">
    <property type="entry name" value="Homeodomain-like"/>
    <property type="match status" value="1"/>
</dbReference>
<comment type="caution">
    <text evidence="5">The sequence shown here is derived from an EMBL/GenBank/DDBJ whole genome shotgun (WGS) entry which is preliminary data.</text>
</comment>
<keyword evidence="6" id="KW-1185">Reference proteome</keyword>
<dbReference type="SUPFAM" id="SSF46689">
    <property type="entry name" value="Homeodomain-like"/>
    <property type="match status" value="2"/>
</dbReference>
<evidence type="ECO:0000259" key="4">
    <source>
        <dbReference type="PROSITE" id="PS01124"/>
    </source>
</evidence>
<dbReference type="GO" id="GO:0043565">
    <property type="term" value="F:sequence-specific DNA binding"/>
    <property type="evidence" value="ECO:0007669"/>
    <property type="project" value="InterPro"/>
</dbReference>
<dbReference type="PANTHER" id="PTHR46796:SF13">
    <property type="entry name" value="HTH-TYPE TRANSCRIPTIONAL ACTIVATOR RHAS"/>
    <property type="match status" value="1"/>
</dbReference>
<keyword evidence="1" id="KW-0805">Transcription regulation</keyword>
<dbReference type="PROSITE" id="PS01124">
    <property type="entry name" value="HTH_ARAC_FAMILY_2"/>
    <property type="match status" value="1"/>
</dbReference>
<dbReference type="SMART" id="SM00342">
    <property type="entry name" value="HTH_ARAC"/>
    <property type="match status" value="1"/>
</dbReference>
<dbReference type="GO" id="GO:0003700">
    <property type="term" value="F:DNA-binding transcription factor activity"/>
    <property type="evidence" value="ECO:0007669"/>
    <property type="project" value="InterPro"/>
</dbReference>
<dbReference type="InterPro" id="IPR009057">
    <property type="entry name" value="Homeodomain-like_sf"/>
</dbReference>
<dbReference type="Pfam" id="PF08448">
    <property type="entry name" value="PAS_4"/>
    <property type="match status" value="1"/>
</dbReference>
<dbReference type="Gene3D" id="3.30.450.20">
    <property type="entry name" value="PAS domain"/>
    <property type="match status" value="1"/>
</dbReference>